<keyword evidence="4" id="KW-0547">Nucleotide-binding</keyword>
<keyword evidence="2 9" id="KW-0436">Ligase</keyword>
<keyword evidence="6" id="KW-0067">ATP-binding</keyword>
<dbReference type="HAMAP" id="MF_00336">
    <property type="entry name" value="BioD"/>
    <property type="match status" value="1"/>
</dbReference>
<keyword evidence="7" id="KW-0460">Magnesium</keyword>
<evidence type="ECO:0000256" key="4">
    <source>
        <dbReference type="ARBA" id="ARBA00022741"/>
    </source>
</evidence>
<protein>
    <submittedName>
        <fullName evidence="9">ATP-dependent dethiobiotin synthetase BioD 1</fullName>
        <ecNumber evidence="9">6.3.3.3</ecNumber>
    </submittedName>
</protein>
<dbReference type="UniPathway" id="UPA00078"/>
<proteinExistence type="inferred from homology"/>
<dbReference type="EMBL" id="VSSQ01000205">
    <property type="protein sequence ID" value="MPL85409.1"/>
    <property type="molecule type" value="Genomic_DNA"/>
</dbReference>
<dbReference type="GO" id="GO:0005524">
    <property type="term" value="F:ATP binding"/>
    <property type="evidence" value="ECO:0007669"/>
    <property type="project" value="UniProtKB-KW"/>
</dbReference>
<evidence type="ECO:0000256" key="8">
    <source>
        <dbReference type="ARBA" id="ARBA00047386"/>
    </source>
</evidence>
<dbReference type="AlphaFoldDB" id="A0A644V251"/>
<dbReference type="CDD" id="cd03109">
    <property type="entry name" value="DTBS"/>
    <property type="match status" value="1"/>
</dbReference>
<evidence type="ECO:0000256" key="6">
    <source>
        <dbReference type="ARBA" id="ARBA00022840"/>
    </source>
</evidence>
<dbReference type="PIRSF" id="PIRSF006755">
    <property type="entry name" value="DTB_synth"/>
    <property type="match status" value="1"/>
</dbReference>
<dbReference type="InterPro" id="IPR027417">
    <property type="entry name" value="P-loop_NTPase"/>
</dbReference>
<evidence type="ECO:0000313" key="9">
    <source>
        <dbReference type="EMBL" id="MPL85409.1"/>
    </source>
</evidence>
<dbReference type="PANTHER" id="PTHR43210">
    <property type="entry name" value="DETHIOBIOTIN SYNTHETASE"/>
    <property type="match status" value="1"/>
</dbReference>
<keyword evidence="5" id="KW-0093">Biotin biosynthesis</keyword>
<dbReference type="GO" id="GO:0000287">
    <property type="term" value="F:magnesium ion binding"/>
    <property type="evidence" value="ECO:0007669"/>
    <property type="project" value="InterPro"/>
</dbReference>
<comment type="catalytic activity">
    <reaction evidence="8">
        <text>(7R,8S)-8-amino-7-(carboxyamino)nonanoate + ATP = (4R,5S)-dethiobiotin + ADP + phosphate + H(+)</text>
        <dbReference type="Rhea" id="RHEA:63684"/>
        <dbReference type="ChEBI" id="CHEBI:15378"/>
        <dbReference type="ChEBI" id="CHEBI:30616"/>
        <dbReference type="ChEBI" id="CHEBI:43474"/>
        <dbReference type="ChEBI" id="CHEBI:149470"/>
        <dbReference type="ChEBI" id="CHEBI:149473"/>
        <dbReference type="ChEBI" id="CHEBI:456216"/>
    </reaction>
</comment>
<reference evidence="9" key="1">
    <citation type="submission" date="2019-08" db="EMBL/GenBank/DDBJ databases">
        <authorList>
            <person name="Kucharzyk K."/>
            <person name="Murdoch R.W."/>
            <person name="Higgins S."/>
            <person name="Loffler F."/>
        </authorList>
    </citation>
    <scope>NUCLEOTIDE SEQUENCE</scope>
</reference>
<evidence type="ECO:0000256" key="7">
    <source>
        <dbReference type="ARBA" id="ARBA00022842"/>
    </source>
</evidence>
<accession>A0A644V251</accession>
<comment type="caution">
    <text evidence="9">The sequence shown here is derived from an EMBL/GenBank/DDBJ whole genome shotgun (WGS) entry which is preliminary data.</text>
</comment>
<evidence type="ECO:0000256" key="5">
    <source>
        <dbReference type="ARBA" id="ARBA00022756"/>
    </source>
</evidence>
<evidence type="ECO:0000256" key="2">
    <source>
        <dbReference type="ARBA" id="ARBA00022598"/>
    </source>
</evidence>
<organism evidence="9">
    <name type="scientific">bioreactor metagenome</name>
    <dbReference type="NCBI Taxonomy" id="1076179"/>
    <lineage>
        <taxon>unclassified sequences</taxon>
        <taxon>metagenomes</taxon>
        <taxon>ecological metagenomes</taxon>
    </lineage>
</organism>
<evidence type="ECO:0000256" key="1">
    <source>
        <dbReference type="ARBA" id="ARBA00022490"/>
    </source>
</evidence>
<sequence length="247" mass="26388">MFAFGITATDTEMGKTIVTGSLAAALKERGYKTGVCKPVASGCVRLADGKLISTDAEFSMACAHMEGAMQSEVVPYVLEPALAPAEASKIVGVTLEPQVMLETCKKMIMSNEATVVEGVGGISAPLTDDFLVRDFFHALHIPIIIVVKAILGNVNHAVLTAEYAKNHGLKVLGFIVNSWNEEIAGDLEKSNLYYYEKLTGLPILGKLPTLPAELMAHPDSKKIANIVEKNIDMNKIIAVAGGENTNE</sequence>
<gene>
    <name evidence="9" type="primary">bioD1_2</name>
    <name evidence="9" type="ORF">SDC9_31377</name>
</gene>
<dbReference type="PANTHER" id="PTHR43210:SF2">
    <property type="entry name" value="ATP-DEPENDENT DETHIOBIOTIN SYNTHETASE BIOD 2"/>
    <property type="match status" value="1"/>
</dbReference>
<dbReference type="GO" id="GO:0009102">
    <property type="term" value="P:biotin biosynthetic process"/>
    <property type="evidence" value="ECO:0007669"/>
    <property type="project" value="UniProtKB-UniPathway"/>
</dbReference>
<keyword evidence="3" id="KW-0479">Metal-binding</keyword>
<evidence type="ECO:0000256" key="3">
    <source>
        <dbReference type="ARBA" id="ARBA00022723"/>
    </source>
</evidence>
<dbReference type="Pfam" id="PF13500">
    <property type="entry name" value="AAA_26"/>
    <property type="match status" value="1"/>
</dbReference>
<dbReference type="GO" id="GO:0005829">
    <property type="term" value="C:cytosol"/>
    <property type="evidence" value="ECO:0007669"/>
    <property type="project" value="TreeGrafter"/>
</dbReference>
<keyword evidence="1" id="KW-0963">Cytoplasm</keyword>
<dbReference type="Gene3D" id="3.40.50.300">
    <property type="entry name" value="P-loop containing nucleotide triphosphate hydrolases"/>
    <property type="match status" value="1"/>
</dbReference>
<dbReference type="SUPFAM" id="SSF52540">
    <property type="entry name" value="P-loop containing nucleoside triphosphate hydrolases"/>
    <property type="match status" value="1"/>
</dbReference>
<dbReference type="NCBIfam" id="TIGR00347">
    <property type="entry name" value="bioD"/>
    <property type="match status" value="1"/>
</dbReference>
<dbReference type="EC" id="6.3.3.3" evidence="9"/>
<dbReference type="GO" id="GO:0004141">
    <property type="term" value="F:dethiobiotin synthase activity"/>
    <property type="evidence" value="ECO:0007669"/>
    <property type="project" value="UniProtKB-EC"/>
</dbReference>
<name>A0A644V251_9ZZZZ</name>
<dbReference type="InterPro" id="IPR004472">
    <property type="entry name" value="DTB_synth_BioD"/>
</dbReference>